<proteinExistence type="predicted"/>
<dbReference type="EMBL" id="JH597990">
    <property type="status" value="NOT_ANNOTATED_CDS"/>
    <property type="molecule type" value="Genomic_DNA"/>
</dbReference>
<dbReference type="AlphaFoldDB" id="M4BVX6"/>
<dbReference type="EnsemblProtists" id="HpaT810677">
    <property type="protein sequence ID" value="HpaP810677"/>
    <property type="gene ID" value="HpaG810677"/>
</dbReference>
<reference evidence="2" key="1">
    <citation type="journal article" date="2010" name="Science">
        <title>Signatures of adaptation to obligate biotrophy in the Hyaloperonospora arabidopsidis genome.</title>
        <authorList>
            <person name="Baxter L."/>
            <person name="Tripathy S."/>
            <person name="Ishaque N."/>
            <person name="Boot N."/>
            <person name="Cabral A."/>
            <person name="Kemen E."/>
            <person name="Thines M."/>
            <person name="Ah-Fong A."/>
            <person name="Anderson R."/>
            <person name="Badejoko W."/>
            <person name="Bittner-Eddy P."/>
            <person name="Boore J.L."/>
            <person name="Chibucos M.C."/>
            <person name="Coates M."/>
            <person name="Dehal P."/>
            <person name="Delehaunty K."/>
            <person name="Dong S."/>
            <person name="Downton P."/>
            <person name="Dumas B."/>
            <person name="Fabro G."/>
            <person name="Fronick C."/>
            <person name="Fuerstenberg S.I."/>
            <person name="Fulton L."/>
            <person name="Gaulin E."/>
            <person name="Govers F."/>
            <person name="Hughes L."/>
            <person name="Humphray S."/>
            <person name="Jiang R.H."/>
            <person name="Judelson H."/>
            <person name="Kamoun S."/>
            <person name="Kyung K."/>
            <person name="Meijer H."/>
            <person name="Minx P."/>
            <person name="Morris P."/>
            <person name="Nelson J."/>
            <person name="Phuntumart V."/>
            <person name="Qutob D."/>
            <person name="Rehmany A."/>
            <person name="Rougon-Cardoso A."/>
            <person name="Ryden P."/>
            <person name="Torto-Alalibo T."/>
            <person name="Studholme D."/>
            <person name="Wang Y."/>
            <person name="Win J."/>
            <person name="Wood J."/>
            <person name="Clifton S.W."/>
            <person name="Rogers J."/>
            <person name="Van den Ackerveken G."/>
            <person name="Jones J.D."/>
            <person name="McDowell J.M."/>
            <person name="Beynon J."/>
            <person name="Tyler B.M."/>
        </authorList>
    </citation>
    <scope>NUCLEOTIDE SEQUENCE [LARGE SCALE GENOMIC DNA]</scope>
    <source>
        <strain evidence="2">Emoy2</strain>
    </source>
</reference>
<protein>
    <submittedName>
        <fullName evidence="1">Uncharacterized protein</fullName>
    </submittedName>
</protein>
<sequence>MSHCTCRSCWLAASPSTSAPHLLHREVAAGVFNPATIILLLDAKTPPGAATFVF</sequence>
<dbReference type="VEuPathDB" id="FungiDB:HpaG810677"/>
<dbReference type="HOGENOM" id="CLU_3054428_0_0_1"/>
<reference evidence="1" key="2">
    <citation type="submission" date="2015-06" db="UniProtKB">
        <authorList>
            <consortium name="EnsemblProtists"/>
        </authorList>
    </citation>
    <scope>IDENTIFICATION</scope>
    <source>
        <strain evidence="1">Emoy2</strain>
    </source>
</reference>
<accession>M4BVX6</accession>
<organism evidence="1 2">
    <name type="scientific">Hyaloperonospora arabidopsidis (strain Emoy2)</name>
    <name type="common">Downy mildew agent</name>
    <name type="synonym">Peronospora arabidopsidis</name>
    <dbReference type="NCBI Taxonomy" id="559515"/>
    <lineage>
        <taxon>Eukaryota</taxon>
        <taxon>Sar</taxon>
        <taxon>Stramenopiles</taxon>
        <taxon>Oomycota</taxon>
        <taxon>Peronosporomycetes</taxon>
        <taxon>Peronosporales</taxon>
        <taxon>Peronosporaceae</taxon>
        <taxon>Hyaloperonospora</taxon>
    </lineage>
</organism>
<dbReference type="Proteomes" id="UP000011713">
    <property type="component" value="Unassembled WGS sequence"/>
</dbReference>
<evidence type="ECO:0000313" key="1">
    <source>
        <dbReference type="EnsemblProtists" id="HpaP810677"/>
    </source>
</evidence>
<keyword evidence="2" id="KW-1185">Reference proteome</keyword>
<evidence type="ECO:0000313" key="2">
    <source>
        <dbReference type="Proteomes" id="UP000011713"/>
    </source>
</evidence>
<dbReference type="InParanoid" id="M4BVX6"/>
<name>M4BVX6_HYAAE</name>